<comment type="caution">
    <text evidence="2">The sequence shown here is derived from an EMBL/GenBank/DDBJ whole genome shotgun (WGS) entry which is preliminary data.</text>
</comment>
<dbReference type="AlphaFoldDB" id="A0A3M6Y194"/>
<dbReference type="Proteomes" id="UP000282582">
    <property type="component" value="Unassembled WGS sequence"/>
</dbReference>
<keyword evidence="1" id="KW-0732">Signal</keyword>
<dbReference type="EMBL" id="QWIK01001190">
    <property type="protein sequence ID" value="RMX96738.1"/>
    <property type="molecule type" value="Genomic_DNA"/>
</dbReference>
<protein>
    <recommendedName>
        <fullName evidence="4">Acid protease</fullName>
    </recommendedName>
</protein>
<accession>A0A3M6Y194</accession>
<evidence type="ECO:0008006" key="4">
    <source>
        <dbReference type="Google" id="ProtNLM"/>
    </source>
</evidence>
<reference evidence="2 3" key="1">
    <citation type="journal article" date="2018" name="BMC Genomics">
        <title>Genomic evidence for intraspecific hybridization in a clonal and extremely halotolerant yeast.</title>
        <authorList>
            <person name="Gostincar C."/>
            <person name="Stajich J.E."/>
            <person name="Zupancic J."/>
            <person name="Zalar P."/>
            <person name="Gunde-Cimerman N."/>
        </authorList>
    </citation>
    <scope>NUCLEOTIDE SEQUENCE [LARGE SCALE GENOMIC DNA]</scope>
    <source>
        <strain evidence="2 3">EXF-6654</strain>
    </source>
</reference>
<organism evidence="2 3">
    <name type="scientific">Hortaea werneckii</name>
    <name type="common">Black yeast</name>
    <name type="synonym">Cladosporium werneckii</name>
    <dbReference type="NCBI Taxonomy" id="91943"/>
    <lineage>
        <taxon>Eukaryota</taxon>
        <taxon>Fungi</taxon>
        <taxon>Dikarya</taxon>
        <taxon>Ascomycota</taxon>
        <taxon>Pezizomycotina</taxon>
        <taxon>Dothideomycetes</taxon>
        <taxon>Dothideomycetidae</taxon>
        <taxon>Mycosphaerellales</taxon>
        <taxon>Teratosphaeriaceae</taxon>
        <taxon>Hortaea</taxon>
    </lineage>
</organism>
<sequence length="244" mass="26089">MHYSLVPALLLPLLSTALPATDSKPSISWTPNQQQVVSFTGNSAVKFDNKAAGIGLGLPTRALQSAGPYSLLSYDNLGVVGITTEIAGLKPFSKPNVLGYDVVFAAQGRQTMRAKYDESITDFFNLKSFYFGCVVTNVIALASAPSPCSMTVTGFRGQDQVAQETVDFTPDGLVSNLGPANLKNSGFEVRSGMTTRLSNNMLTGVNVDRVEFDLVGGLEKLALAVLFDNFEYDAILKKGARYPG</sequence>
<evidence type="ECO:0000313" key="2">
    <source>
        <dbReference type="EMBL" id="RMX96738.1"/>
    </source>
</evidence>
<name>A0A3M6Y194_HORWE</name>
<gene>
    <name evidence="2" type="ORF">D0868_11027</name>
</gene>
<proteinExistence type="predicted"/>
<feature type="signal peptide" evidence="1">
    <location>
        <begin position="1"/>
        <end position="23"/>
    </location>
</feature>
<evidence type="ECO:0000256" key="1">
    <source>
        <dbReference type="SAM" id="SignalP"/>
    </source>
</evidence>
<feature type="chain" id="PRO_5018051548" description="Acid protease" evidence="1">
    <location>
        <begin position="24"/>
        <end position="244"/>
    </location>
</feature>
<evidence type="ECO:0000313" key="3">
    <source>
        <dbReference type="Proteomes" id="UP000282582"/>
    </source>
</evidence>